<reference evidence="3" key="1">
    <citation type="journal article" date="2021" name="PeerJ">
        <title>Extensive microbial diversity within the chicken gut microbiome revealed by metagenomics and culture.</title>
        <authorList>
            <person name="Gilroy R."/>
            <person name="Ravi A."/>
            <person name="Getino M."/>
            <person name="Pursley I."/>
            <person name="Horton D.L."/>
            <person name="Alikhan N.F."/>
            <person name="Baker D."/>
            <person name="Gharbi K."/>
            <person name="Hall N."/>
            <person name="Watson M."/>
            <person name="Adriaenssens E.M."/>
            <person name="Foster-Nyarko E."/>
            <person name="Jarju S."/>
            <person name="Secka A."/>
            <person name="Antonio M."/>
            <person name="Oren A."/>
            <person name="Chaudhuri R.R."/>
            <person name="La Ragione R."/>
            <person name="Hildebrand F."/>
            <person name="Pallen M.J."/>
        </authorList>
    </citation>
    <scope>NUCLEOTIDE SEQUENCE</scope>
    <source>
        <strain evidence="3">ChiHejej3B27-2180</strain>
    </source>
</reference>
<dbReference type="InterPro" id="IPR009459">
    <property type="entry name" value="MucBP_dom"/>
</dbReference>
<feature type="domain" description="MucBP" evidence="2">
    <location>
        <begin position="10"/>
        <end position="73"/>
    </location>
</feature>
<proteinExistence type="predicted"/>
<dbReference type="EMBL" id="DXGK01000054">
    <property type="protein sequence ID" value="HIW70314.1"/>
    <property type="molecule type" value="Genomic_DNA"/>
</dbReference>
<sequence>MNRSFKTGTPIWVYYMDIDSHKNLRVPQLLQGFIGDDYNVAKLEIPGYRFIKQDGELTGTFDMKPHTIKLMYRHENWETVEDVDVFLRIKQPTTVYDTVEGMPVGSPIAPGIVIKSFEEVTTFDHQVWYEVGADQWAKFVDTDFELVDQPFPELDLHSEEPATTNLSKTKLNATGTVNYVTGGSLPIYDKPYGKIIDHAADGVSFTINAELDDENGVKWYHVARRGYVNAMYIDLL</sequence>
<name>A0A9D1QPC4_9LACO</name>
<dbReference type="AlphaFoldDB" id="A0A9D1QPC4"/>
<evidence type="ECO:0000259" key="2">
    <source>
        <dbReference type="Pfam" id="PF06458"/>
    </source>
</evidence>
<comment type="caution">
    <text evidence="3">The sequence shown here is derived from an EMBL/GenBank/DDBJ whole genome shotgun (WGS) entry which is preliminary data.</text>
</comment>
<reference evidence="3" key="2">
    <citation type="submission" date="2021-04" db="EMBL/GenBank/DDBJ databases">
        <authorList>
            <person name="Gilroy R."/>
        </authorList>
    </citation>
    <scope>NUCLEOTIDE SEQUENCE</scope>
    <source>
        <strain evidence="3">ChiHejej3B27-2180</strain>
    </source>
</reference>
<protein>
    <submittedName>
        <fullName evidence="3">MucBP domain-containing protein</fullName>
    </submittedName>
</protein>
<dbReference type="Gene3D" id="3.10.20.320">
    <property type="entry name" value="Putative peptidoglycan bound protein (lpxtg motif)"/>
    <property type="match status" value="1"/>
</dbReference>
<keyword evidence="1" id="KW-0677">Repeat</keyword>
<dbReference type="Pfam" id="PF06458">
    <property type="entry name" value="MucBP"/>
    <property type="match status" value="1"/>
</dbReference>
<accession>A0A9D1QPC4</accession>
<evidence type="ECO:0000256" key="1">
    <source>
        <dbReference type="ARBA" id="ARBA00022737"/>
    </source>
</evidence>
<organism evidence="3 4">
    <name type="scientific">Candidatus Limosilactobacillus merdipullorum</name>
    <dbReference type="NCBI Taxonomy" id="2838653"/>
    <lineage>
        <taxon>Bacteria</taxon>
        <taxon>Bacillati</taxon>
        <taxon>Bacillota</taxon>
        <taxon>Bacilli</taxon>
        <taxon>Lactobacillales</taxon>
        <taxon>Lactobacillaceae</taxon>
        <taxon>Limosilactobacillus</taxon>
    </lineage>
</organism>
<dbReference type="Proteomes" id="UP000886878">
    <property type="component" value="Unassembled WGS sequence"/>
</dbReference>
<gene>
    <name evidence="3" type="ORF">H9876_02890</name>
</gene>
<evidence type="ECO:0000313" key="4">
    <source>
        <dbReference type="Proteomes" id="UP000886878"/>
    </source>
</evidence>
<evidence type="ECO:0000313" key="3">
    <source>
        <dbReference type="EMBL" id="HIW70314.1"/>
    </source>
</evidence>